<accession>A0ABU7C6X6</accession>
<organism evidence="1 2">
    <name type="scientific">Ataeniobius toweri</name>
    <dbReference type="NCBI Taxonomy" id="208326"/>
    <lineage>
        <taxon>Eukaryota</taxon>
        <taxon>Metazoa</taxon>
        <taxon>Chordata</taxon>
        <taxon>Craniata</taxon>
        <taxon>Vertebrata</taxon>
        <taxon>Euteleostomi</taxon>
        <taxon>Actinopterygii</taxon>
        <taxon>Neopterygii</taxon>
        <taxon>Teleostei</taxon>
        <taxon>Neoteleostei</taxon>
        <taxon>Acanthomorphata</taxon>
        <taxon>Ovalentaria</taxon>
        <taxon>Atherinomorphae</taxon>
        <taxon>Cyprinodontiformes</taxon>
        <taxon>Goodeidae</taxon>
        <taxon>Ataeniobius</taxon>
    </lineage>
</organism>
<name>A0ABU7C6X6_9TELE</name>
<dbReference type="EMBL" id="JAHUTI010080545">
    <property type="protein sequence ID" value="MED6258442.1"/>
    <property type="molecule type" value="Genomic_DNA"/>
</dbReference>
<gene>
    <name evidence="1" type="ORF">ATANTOWER_007481</name>
</gene>
<reference evidence="1 2" key="1">
    <citation type="submission" date="2021-07" db="EMBL/GenBank/DDBJ databases">
        <authorList>
            <person name="Palmer J.M."/>
        </authorList>
    </citation>
    <scope>NUCLEOTIDE SEQUENCE [LARGE SCALE GENOMIC DNA]</scope>
    <source>
        <strain evidence="1 2">AT_MEX2019</strain>
        <tissue evidence="1">Muscle</tissue>
    </source>
</reference>
<comment type="caution">
    <text evidence="1">The sequence shown here is derived from an EMBL/GenBank/DDBJ whole genome shotgun (WGS) entry which is preliminary data.</text>
</comment>
<evidence type="ECO:0000313" key="2">
    <source>
        <dbReference type="Proteomes" id="UP001345963"/>
    </source>
</evidence>
<proteinExistence type="predicted"/>
<sequence length="124" mass="13760">MGDRVLLGHDYIHSWEQLLLWPSCRERDISALASALVFSAYNLSSDSCACRINLVSCYDLSTKTSREPLRVGPCRSSPAEPAKSRLHASWVMKKYSWISASQFFLGVCSVLSNPKLVMAAGHSH</sequence>
<dbReference type="Proteomes" id="UP001345963">
    <property type="component" value="Unassembled WGS sequence"/>
</dbReference>
<evidence type="ECO:0000313" key="1">
    <source>
        <dbReference type="EMBL" id="MED6258442.1"/>
    </source>
</evidence>
<keyword evidence="2" id="KW-1185">Reference proteome</keyword>
<protein>
    <submittedName>
        <fullName evidence="1">Uncharacterized protein</fullName>
    </submittedName>
</protein>